<dbReference type="Proteomes" id="UP001148786">
    <property type="component" value="Unassembled WGS sequence"/>
</dbReference>
<feature type="region of interest" description="Disordered" evidence="1">
    <location>
        <begin position="1"/>
        <end position="305"/>
    </location>
</feature>
<evidence type="ECO:0000313" key="2">
    <source>
        <dbReference type="EMBL" id="KAJ3488533.1"/>
    </source>
</evidence>
<protein>
    <submittedName>
        <fullName evidence="2">Uncharacterized protein</fullName>
    </submittedName>
</protein>
<comment type="caution">
    <text evidence="2">The sequence shown here is derived from an EMBL/GenBank/DDBJ whole genome shotgun (WGS) entry which is preliminary data.</text>
</comment>
<name>A0A9W8MP83_9AGAR</name>
<evidence type="ECO:0000313" key="3">
    <source>
        <dbReference type="Proteomes" id="UP001148786"/>
    </source>
</evidence>
<feature type="compositionally biased region" description="Pro residues" evidence="1">
    <location>
        <begin position="244"/>
        <end position="261"/>
    </location>
</feature>
<organism evidence="2 3">
    <name type="scientific">Agrocybe chaxingu</name>
    <dbReference type="NCBI Taxonomy" id="84603"/>
    <lineage>
        <taxon>Eukaryota</taxon>
        <taxon>Fungi</taxon>
        <taxon>Dikarya</taxon>
        <taxon>Basidiomycota</taxon>
        <taxon>Agaricomycotina</taxon>
        <taxon>Agaricomycetes</taxon>
        <taxon>Agaricomycetidae</taxon>
        <taxon>Agaricales</taxon>
        <taxon>Agaricineae</taxon>
        <taxon>Strophariaceae</taxon>
        <taxon>Agrocybe</taxon>
    </lineage>
</organism>
<feature type="compositionally biased region" description="Pro residues" evidence="1">
    <location>
        <begin position="190"/>
        <end position="236"/>
    </location>
</feature>
<reference evidence="2" key="1">
    <citation type="submission" date="2022-07" db="EMBL/GenBank/DDBJ databases">
        <title>Genome Sequence of Agrocybe chaxingu.</title>
        <authorList>
            <person name="Buettner E."/>
        </authorList>
    </citation>
    <scope>NUCLEOTIDE SEQUENCE</scope>
    <source>
        <strain evidence="2">MP-N11</strain>
    </source>
</reference>
<feature type="compositionally biased region" description="Polar residues" evidence="1">
    <location>
        <begin position="72"/>
        <end position="100"/>
    </location>
</feature>
<keyword evidence="3" id="KW-1185">Reference proteome</keyword>
<feature type="compositionally biased region" description="Polar residues" evidence="1">
    <location>
        <begin position="140"/>
        <end position="152"/>
    </location>
</feature>
<evidence type="ECO:0000256" key="1">
    <source>
        <dbReference type="SAM" id="MobiDB-lite"/>
    </source>
</evidence>
<feature type="compositionally biased region" description="Low complexity" evidence="1">
    <location>
        <begin position="50"/>
        <end position="64"/>
    </location>
</feature>
<proteinExistence type="predicted"/>
<feature type="compositionally biased region" description="Basic and acidic residues" evidence="1">
    <location>
        <begin position="108"/>
        <end position="118"/>
    </location>
</feature>
<dbReference type="EMBL" id="JANKHO010002817">
    <property type="protein sequence ID" value="KAJ3488533.1"/>
    <property type="molecule type" value="Genomic_DNA"/>
</dbReference>
<sequence length="361" mass="37700">MLHLSPASPSVRARRTHMYRPAPSPNLPKPSITPIAATALLPERLQSRVASPSASSPPAASSPPRMDFPQHQRMTSSASSIRLRINTRSPNSPTQPTFQMKPSPLSRTEPESSPRPRDPGPTSSPLNTRPPTGSPFRARTPSNAGSTHNTPATARPPISFNRDATPVQITPPPRGTGSPFVNSPIRGPSPTAPLPPPPPQARSPPRNRPPPPGSAFPPPNRGPGFNGPPGPGPMGLPPRQGMPGIPPPNAMGPRGMRPPPGSISMGPGGPPPPNIRLPPAGSHQSFVPPAERGIDTKSGGEAGMAGVGRRGFAAAARAAMFVSPSDRPLGPQPQYNRRPNAPQFLDIDAATRCEFSLLNPG</sequence>
<dbReference type="AlphaFoldDB" id="A0A9W8MP83"/>
<accession>A0A9W8MP83</accession>
<dbReference type="OrthoDB" id="3068694at2759"/>
<gene>
    <name evidence="2" type="ORF">NLJ89_g11607</name>
</gene>
<feature type="region of interest" description="Disordered" evidence="1">
    <location>
        <begin position="323"/>
        <end position="343"/>
    </location>
</feature>
<feature type="compositionally biased region" description="Polar residues" evidence="1">
    <location>
        <begin position="121"/>
        <end position="131"/>
    </location>
</feature>